<keyword evidence="4 10" id="KW-0238">DNA-binding</keyword>
<feature type="compositionally biased region" description="Polar residues" evidence="12">
    <location>
        <begin position="24"/>
        <end position="37"/>
    </location>
</feature>
<dbReference type="AlphaFoldDB" id="A8Y7W2"/>
<evidence type="ECO:0000256" key="5">
    <source>
        <dbReference type="ARBA" id="ARBA00023155"/>
    </source>
</evidence>
<dbReference type="PROSITE" id="PS50071">
    <property type="entry name" value="HOMEOBOX_2"/>
    <property type="match status" value="1"/>
</dbReference>
<feature type="compositionally biased region" description="Basic and acidic residues" evidence="12">
    <location>
        <begin position="459"/>
        <end position="478"/>
    </location>
</feature>
<evidence type="ECO:0000256" key="11">
    <source>
        <dbReference type="RuleBase" id="RU000682"/>
    </source>
</evidence>
<organism evidence="14">
    <name type="scientific">Zea mays</name>
    <name type="common">Maize</name>
    <dbReference type="NCBI Taxonomy" id="4577"/>
    <lineage>
        <taxon>Eukaryota</taxon>
        <taxon>Viridiplantae</taxon>
        <taxon>Streptophyta</taxon>
        <taxon>Embryophyta</taxon>
        <taxon>Tracheophyta</taxon>
        <taxon>Spermatophyta</taxon>
        <taxon>Magnoliopsida</taxon>
        <taxon>Liliopsida</taxon>
        <taxon>Poales</taxon>
        <taxon>Poaceae</taxon>
        <taxon>PACMAD clade</taxon>
        <taxon>Panicoideae</taxon>
        <taxon>Andropogonodae</taxon>
        <taxon>Andropogoneae</taxon>
        <taxon>Tripsacinae</taxon>
        <taxon>Zea</taxon>
    </lineage>
</organism>
<evidence type="ECO:0000256" key="3">
    <source>
        <dbReference type="ARBA" id="ARBA00023015"/>
    </source>
</evidence>
<feature type="DNA-binding region" description="Homeobox" evidence="10">
    <location>
        <begin position="68"/>
        <end position="132"/>
    </location>
</feature>
<keyword evidence="7 10" id="KW-0539">Nucleus</keyword>
<gene>
    <name evidence="14" type="primary">wox9B</name>
</gene>
<evidence type="ECO:0000256" key="1">
    <source>
        <dbReference type="ARBA" id="ARBA00004123"/>
    </source>
</evidence>
<comment type="similarity">
    <text evidence="8">Belongs to the WUS homeobox family.</text>
</comment>
<dbReference type="Pfam" id="PF00046">
    <property type="entry name" value="Homeodomain"/>
    <property type="match status" value="1"/>
</dbReference>
<dbReference type="GO" id="GO:0003700">
    <property type="term" value="F:DNA-binding transcription factor activity"/>
    <property type="evidence" value="ECO:0007669"/>
    <property type="project" value="InterPro"/>
</dbReference>
<feature type="domain" description="Homeobox" evidence="13">
    <location>
        <begin position="66"/>
        <end position="131"/>
    </location>
</feature>
<sequence>MASSSFNNSHWPSMFRSKHAAEPCQTTQPDISSSPPSFLSAGGASTTTTTGRCFKHSISVGGEERAPDPKPRWNPRPEQIRILEAIFNSGMVNPPRDEIPRIRMRLQQYGQVGDANVFYWFQNRKSRSKNKLRSSTAATGRLGLQGLARAPGRGAAATPPPVEPPPLVQNQFHLLASPAQAPTSSSSSSSDRSSGSSKPAAEPAMPATAAPMDLLGPLAAACPQMYYQGSPVAPAHKVLDLVASVEPVFQPWPQGYCLSAAEVATILGGQYMHVPVQQQPPAPLPAGALLGLCNDVTEPTAVVTGHKTCAWGPAGLGQSWPYGGADHHQPGKNNNTAVREVAHEDDATKLGSLLQYGFGATTAMEAAPAVAPLAASPAGGAVTMASVSASTAGLTGFPASTNGVVANYDLLQGLAVPGAGAGAGAGRAPAAVAVAVAAERGAHGGSGGRRGAVHHGQHHMQERGAQRRGREARREGAVRRGGRAAPLRRRARPRPRARPRRRVGLHSRAAPARRLLLRAAIMTN</sequence>
<keyword evidence="2" id="KW-0217">Developmental protein</keyword>
<dbReference type="InterPro" id="IPR001356">
    <property type="entry name" value="HD"/>
</dbReference>
<comment type="subcellular location">
    <subcellularLocation>
        <location evidence="1 10 11">Nucleus</location>
    </subcellularLocation>
</comment>
<evidence type="ECO:0000256" key="7">
    <source>
        <dbReference type="ARBA" id="ARBA00023242"/>
    </source>
</evidence>
<evidence type="ECO:0000256" key="4">
    <source>
        <dbReference type="ARBA" id="ARBA00023125"/>
    </source>
</evidence>
<evidence type="ECO:0000256" key="10">
    <source>
        <dbReference type="PROSITE-ProRule" id="PRU00108"/>
    </source>
</evidence>
<keyword evidence="3" id="KW-0805">Transcription regulation</keyword>
<dbReference type="InterPro" id="IPR044557">
    <property type="entry name" value="WOX8/9-like"/>
</dbReference>
<evidence type="ECO:0000256" key="6">
    <source>
        <dbReference type="ARBA" id="ARBA00023163"/>
    </source>
</evidence>
<proteinExistence type="evidence at transcript level"/>
<dbReference type="GO" id="GO:1905393">
    <property type="term" value="P:plant organ formation"/>
    <property type="evidence" value="ECO:0007669"/>
    <property type="project" value="UniProtKB-ARBA"/>
</dbReference>
<dbReference type="GO" id="GO:0003677">
    <property type="term" value="F:DNA binding"/>
    <property type="evidence" value="ECO:0007669"/>
    <property type="project" value="UniProtKB-UniRule"/>
</dbReference>
<dbReference type="SMART" id="SM00389">
    <property type="entry name" value="HOX"/>
    <property type="match status" value="1"/>
</dbReference>
<keyword evidence="6" id="KW-0804">Transcription</keyword>
<dbReference type="PANTHER" id="PTHR47288">
    <property type="entry name" value="WUSCHEL-RELATED HOMEOBOX 9"/>
    <property type="match status" value="1"/>
</dbReference>
<reference evidence="14" key="1">
    <citation type="journal article" date="2007" name="Mol. Biol. Evol.">
        <title>WOX gene phylogeny in Poaceae: a comparative approach addressing leaf and embryo development.</title>
        <authorList>
            <person name="Nardmann J."/>
            <person name="Zimmermann R."/>
            <person name="Durantini D."/>
            <person name="Kranz E."/>
            <person name="Werr W."/>
        </authorList>
    </citation>
    <scope>NUCLEOTIDE SEQUENCE</scope>
</reference>
<dbReference type="SUPFAM" id="SSF46689">
    <property type="entry name" value="Homeodomain-like"/>
    <property type="match status" value="1"/>
</dbReference>
<dbReference type="Gene3D" id="1.10.10.60">
    <property type="entry name" value="Homeodomain-like"/>
    <property type="match status" value="1"/>
</dbReference>
<keyword evidence="5 10" id="KW-0371">Homeobox</keyword>
<dbReference type="GO" id="GO:0048731">
    <property type="term" value="P:system development"/>
    <property type="evidence" value="ECO:0007669"/>
    <property type="project" value="UniProtKB-ARBA"/>
</dbReference>
<evidence type="ECO:0000259" key="13">
    <source>
        <dbReference type="PROSITE" id="PS50071"/>
    </source>
</evidence>
<evidence type="ECO:0000256" key="8">
    <source>
        <dbReference type="ARBA" id="ARBA00024040"/>
    </source>
</evidence>
<feature type="compositionally biased region" description="Basic residues" evidence="12">
    <location>
        <begin position="480"/>
        <end position="505"/>
    </location>
</feature>
<evidence type="ECO:0000313" key="14">
    <source>
        <dbReference type="EMBL" id="CAM32351.1"/>
    </source>
</evidence>
<feature type="compositionally biased region" description="Low complexity" evidence="12">
    <location>
        <begin position="40"/>
        <end position="51"/>
    </location>
</feature>
<dbReference type="FunFam" id="1.10.10.60:FF:000118">
    <property type="entry name" value="WUSCHEL-related homeobox 11"/>
    <property type="match status" value="1"/>
</dbReference>
<accession>A8Y7W2</accession>
<protein>
    <submittedName>
        <fullName evidence="14">Putative wuschel homeobox protein</fullName>
    </submittedName>
</protein>
<dbReference type="EMBL" id="AM490241">
    <property type="protein sequence ID" value="CAM32351.1"/>
    <property type="molecule type" value="mRNA"/>
</dbReference>
<dbReference type="InterPro" id="IPR009057">
    <property type="entry name" value="Homeodomain-like_sf"/>
</dbReference>
<feature type="region of interest" description="Disordered" evidence="12">
    <location>
        <begin position="18"/>
        <end position="52"/>
    </location>
</feature>
<evidence type="ECO:0000256" key="12">
    <source>
        <dbReference type="SAM" id="MobiDB-lite"/>
    </source>
</evidence>
<dbReference type="ExpressionAtlas" id="A8Y7W2">
    <property type="expression patterns" value="baseline and differential"/>
</dbReference>
<evidence type="ECO:0000256" key="2">
    <source>
        <dbReference type="ARBA" id="ARBA00022473"/>
    </source>
</evidence>
<dbReference type="GO" id="GO:0050793">
    <property type="term" value="P:regulation of developmental process"/>
    <property type="evidence" value="ECO:0007669"/>
    <property type="project" value="InterPro"/>
</dbReference>
<dbReference type="PANTHER" id="PTHR47288:SF1">
    <property type="entry name" value="WUSCHEL-RELATED HOMEOBOX 9"/>
    <property type="match status" value="1"/>
</dbReference>
<comment type="function">
    <text evidence="9">Probable transcription factor required to initiate organ founder cells in a lateral domain of shoot meristems. Involved in leaf formation.</text>
</comment>
<dbReference type="CDD" id="cd00086">
    <property type="entry name" value="homeodomain"/>
    <property type="match status" value="1"/>
</dbReference>
<feature type="region of interest" description="Disordered" evidence="12">
    <location>
        <begin position="442"/>
        <end position="510"/>
    </location>
</feature>
<feature type="region of interest" description="Disordered" evidence="12">
    <location>
        <begin position="177"/>
        <end position="205"/>
    </location>
</feature>
<dbReference type="GO" id="GO:0005634">
    <property type="term" value="C:nucleus"/>
    <property type="evidence" value="ECO:0007669"/>
    <property type="project" value="UniProtKB-SubCell"/>
</dbReference>
<name>A8Y7W2_MAIZE</name>
<evidence type="ECO:0000256" key="9">
    <source>
        <dbReference type="ARBA" id="ARBA00057592"/>
    </source>
</evidence>